<feature type="non-terminal residue" evidence="3">
    <location>
        <position position="1"/>
    </location>
</feature>
<reference evidence="3 4" key="1">
    <citation type="submission" date="2019-09" db="EMBL/GenBank/DDBJ databases">
        <title>Bird 10,000 Genomes (B10K) Project - Family phase.</title>
        <authorList>
            <person name="Zhang G."/>
        </authorList>
    </citation>
    <scope>NUCLEOTIDE SEQUENCE [LARGE SCALE GENOMIC DNA]</scope>
    <source>
        <strain evidence="3">OUT-0051</strain>
        <tissue evidence="3">Kidney</tissue>
    </source>
</reference>
<dbReference type="Pfam" id="PF21300">
    <property type="entry name" value="LbR_Ice_bind"/>
    <property type="match status" value="1"/>
</dbReference>
<keyword evidence="2" id="KW-1133">Transmembrane helix</keyword>
<protein>
    <submittedName>
        <fullName evidence="3">OXA1L protein</fullName>
    </submittedName>
</protein>
<feature type="region of interest" description="Disordered" evidence="1">
    <location>
        <begin position="1"/>
        <end position="64"/>
    </location>
</feature>
<evidence type="ECO:0000313" key="3">
    <source>
        <dbReference type="EMBL" id="NWZ30048.1"/>
    </source>
</evidence>
<organism evidence="3 4">
    <name type="scientific">Asarcornis scutulata</name>
    <dbReference type="NCBI Taxonomy" id="75869"/>
    <lineage>
        <taxon>Eukaryota</taxon>
        <taxon>Metazoa</taxon>
        <taxon>Chordata</taxon>
        <taxon>Craniata</taxon>
        <taxon>Vertebrata</taxon>
        <taxon>Euteleostomi</taxon>
        <taxon>Archelosauria</taxon>
        <taxon>Archosauria</taxon>
        <taxon>Dinosauria</taxon>
        <taxon>Saurischia</taxon>
        <taxon>Theropoda</taxon>
        <taxon>Coelurosauria</taxon>
        <taxon>Aves</taxon>
        <taxon>Neognathae</taxon>
        <taxon>Galloanserae</taxon>
        <taxon>Anseriformes</taxon>
        <taxon>Anatidae</taxon>
        <taxon>Anatinae</taxon>
        <taxon>Asarcornis</taxon>
    </lineage>
</organism>
<keyword evidence="2" id="KW-0812">Transmembrane</keyword>
<accession>A0A7K7LGZ4</accession>
<feature type="compositionally biased region" description="Polar residues" evidence="1">
    <location>
        <begin position="1"/>
        <end position="46"/>
    </location>
</feature>
<evidence type="ECO:0000256" key="2">
    <source>
        <dbReference type="SAM" id="Phobius"/>
    </source>
</evidence>
<proteinExistence type="predicted"/>
<gene>
    <name evidence="3" type="primary">Oxa1l</name>
    <name evidence="3" type="ORF">ASASCU_R15834</name>
</gene>
<feature type="transmembrane region" description="Helical" evidence="2">
    <location>
        <begin position="115"/>
        <end position="135"/>
    </location>
</feature>
<keyword evidence="4" id="KW-1185">Reference proteome</keyword>
<feature type="non-terminal residue" evidence="3">
    <location>
        <position position="141"/>
    </location>
</feature>
<dbReference type="InterPro" id="IPR011049">
    <property type="entry name" value="Serralysin-like_metalloprot_C"/>
</dbReference>
<dbReference type="EMBL" id="VZSO01007118">
    <property type="protein sequence ID" value="NWZ30048.1"/>
    <property type="molecule type" value="Genomic_DNA"/>
</dbReference>
<keyword evidence="2" id="KW-0472">Membrane</keyword>
<evidence type="ECO:0000256" key="1">
    <source>
        <dbReference type="SAM" id="MobiDB-lite"/>
    </source>
</evidence>
<name>A0A7K7LGZ4_9AVES</name>
<evidence type="ECO:0000313" key="4">
    <source>
        <dbReference type="Proteomes" id="UP000525565"/>
    </source>
</evidence>
<dbReference type="SUPFAM" id="SSF101967">
    <property type="entry name" value="Adhesin YadA, collagen-binding domain"/>
    <property type="match status" value="1"/>
</dbReference>
<dbReference type="Proteomes" id="UP000525565">
    <property type="component" value="Unassembled WGS sequence"/>
</dbReference>
<comment type="caution">
    <text evidence="3">The sequence shown here is derived from an EMBL/GenBank/DDBJ whole genome shotgun (WGS) entry which is preliminary data.</text>
</comment>
<dbReference type="Gene3D" id="2.150.10.10">
    <property type="entry name" value="Serralysin-like metalloprotease, C-terminal"/>
    <property type="match status" value="1"/>
</dbReference>
<sequence length="141" mass="14143">LGQNSVNLGHNTSISGQNNPVTGQSGPITGPNNPVLGQNDSITGQSGPVLGQNDPVSGPSAPAVGQEAVVGLEAPVVGSEPPEVLLQDLGLGAWTPVGLVQGALQGLHLHAGLPWWAAIVLGTLGARVLLLPLVLRGQREA</sequence>
<dbReference type="AlphaFoldDB" id="A0A7K7LGZ4"/>
<dbReference type="InterPro" id="IPR048518">
    <property type="entry name" value="IBP_b_roll"/>
</dbReference>